<organism evidence="1 2">
    <name type="scientific">Exophiala dermatitidis</name>
    <name type="common">Black yeast-like fungus</name>
    <name type="synonym">Wangiella dermatitidis</name>
    <dbReference type="NCBI Taxonomy" id="5970"/>
    <lineage>
        <taxon>Eukaryota</taxon>
        <taxon>Fungi</taxon>
        <taxon>Dikarya</taxon>
        <taxon>Ascomycota</taxon>
        <taxon>Pezizomycotina</taxon>
        <taxon>Eurotiomycetes</taxon>
        <taxon>Chaetothyriomycetidae</taxon>
        <taxon>Chaetothyriales</taxon>
        <taxon>Herpotrichiellaceae</taxon>
        <taxon>Exophiala</taxon>
    </lineage>
</organism>
<proteinExistence type="predicted"/>
<sequence>MGHDVAHKVVKDYRTASTVANAVLMKCYAAQGFRLRPSEQLEWENRETARSDDTLHGGAALFHSGSQRHVHSFRFQVANVFRSYYGGLAGALASRLSRW</sequence>
<name>A0AAN6EZ02_EXODE</name>
<dbReference type="AlphaFoldDB" id="A0AAN6EZ02"/>
<accession>A0AAN6EZ02</accession>
<dbReference type="EMBL" id="JAJGCB010000004">
    <property type="protein sequence ID" value="KAJ8993309.1"/>
    <property type="molecule type" value="Genomic_DNA"/>
</dbReference>
<comment type="caution">
    <text evidence="1">The sequence shown here is derived from an EMBL/GenBank/DDBJ whole genome shotgun (WGS) entry which is preliminary data.</text>
</comment>
<evidence type="ECO:0000313" key="2">
    <source>
        <dbReference type="Proteomes" id="UP001161757"/>
    </source>
</evidence>
<gene>
    <name evidence="1" type="ORF">HRR80_003333</name>
</gene>
<reference evidence="1" key="1">
    <citation type="submission" date="2023-01" db="EMBL/GenBank/DDBJ databases">
        <title>Exophiala dermititidis isolated from Cystic Fibrosis Patient.</title>
        <authorList>
            <person name="Kurbessoian T."/>
            <person name="Crocker A."/>
            <person name="Murante D."/>
            <person name="Hogan D.A."/>
            <person name="Stajich J.E."/>
        </authorList>
    </citation>
    <scope>NUCLEOTIDE SEQUENCE</scope>
    <source>
        <strain evidence="1">Ex8</strain>
    </source>
</reference>
<dbReference type="Proteomes" id="UP001161757">
    <property type="component" value="Unassembled WGS sequence"/>
</dbReference>
<evidence type="ECO:0000313" key="1">
    <source>
        <dbReference type="EMBL" id="KAJ8993309.1"/>
    </source>
</evidence>
<protein>
    <submittedName>
        <fullName evidence="1">Uncharacterized protein</fullName>
    </submittedName>
</protein>